<dbReference type="InterPro" id="IPR008173">
    <property type="entry name" value="Adenylyl_cyclase_CyaB"/>
</dbReference>
<dbReference type="CDD" id="cd07890">
    <property type="entry name" value="CYTH-like_AC_IV-like"/>
    <property type="match status" value="1"/>
</dbReference>
<dbReference type="EMBL" id="JAKMXF010000022">
    <property type="protein sequence ID" value="KAI6660999.1"/>
    <property type="molecule type" value="Genomic_DNA"/>
</dbReference>
<evidence type="ECO:0000313" key="2">
    <source>
        <dbReference type="EMBL" id="KAI6660999.1"/>
    </source>
</evidence>
<dbReference type="PANTHER" id="PTHR21028">
    <property type="entry name" value="SI:CH211-156B7.4"/>
    <property type="match status" value="1"/>
</dbReference>
<gene>
    <name evidence="2" type="ORF">LOD99_13722</name>
</gene>
<feature type="domain" description="CYTH" evidence="1">
    <location>
        <begin position="7"/>
        <end position="147"/>
    </location>
</feature>
<dbReference type="Gene3D" id="2.40.320.10">
    <property type="entry name" value="Hypothetical Protein Pfu-838710-001"/>
    <property type="match status" value="1"/>
</dbReference>
<dbReference type="InterPro" id="IPR033469">
    <property type="entry name" value="CYTH-like_dom_sf"/>
</dbReference>
<dbReference type="SUPFAM" id="SSF55154">
    <property type="entry name" value="CYTH-like phosphatases"/>
    <property type="match status" value="1"/>
</dbReference>
<name>A0AAV7KKW9_9METZ</name>
<sequence length="169" mass="19624">MVFEHVRLHLNRKTKSEGTQVLQRDTFYHSSKGILKLREQQGRGRSVATLIFYEKPADTASKQCHYTKSPIQDPISMKEILSKTLLQRGEVTKERLLYFIGQTHVRLDKVEGIGYFLELEIVMKPDQSRKKGVEIAESLLIELQVDSTWLQTHAYMDIIETNHVNAHWS</sequence>
<keyword evidence="3" id="KW-1185">Reference proteome</keyword>
<dbReference type="InterPro" id="IPR023577">
    <property type="entry name" value="CYTH_domain"/>
</dbReference>
<proteinExistence type="predicted"/>
<reference evidence="2 3" key="1">
    <citation type="journal article" date="2023" name="BMC Biol.">
        <title>The compact genome of the sponge Oopsacas minuta (Hexactinellida) is lacking key metazoan core genes.</title>
        <authorList>
            <person name="Santini S."/>
            <person name="Schenkelaars Q."/>
            <person name="Jourda C."/>
            <person name="Duchesne M."/>
            <person name="Belahbib H."/>
            <person name="Rocher C."/>
            <person name="Selva M."/>
            <person name="Riesgo A."/>
            <person name="Vervoort M."/>
            <person name="Leys S.P."/>
            <person name="Kodjabachian L."/>
            <person name="Le Bivic A."/>
            <person name="Borchiellini C."/>
            <person name="Claverie J.M."/>
            <person name="Renard E."/>
        </authorList>
    </citation>
    <scope>NUCLEOTIDE SEQUENCE [LARGE SCALE GENOMIC DNA]</scope>
    <source>
        <strain evidence="2">SPO-2</strain>
    </source>
</reference>
<organism evidence="2 3">
    <name type="scientific">Oopsacas minuta</name>
    <dbReference type="NCBI Taxonomy" id="111878"/>
    <lineage>
        <taxon>Eukaryota</taxon>
        <taxon>Metazoa</taxon>
        <taxon>Porifera</taxon>
        <taxon>Hexactinellida</taxon>
        <taxon>Hexasterophora</taxon>
        <taxon>Lyssacinosida</taxon>
        <taxon>Leucopsacidae</taxon>
        <taxon>Oopsacas</taxon>
    </lineage>
</organism>
<dbReference type="Pfam" id="PF01928">
    <property type="entry name" value="CYTH"/>
    <property type="match status" value="1"/>
</dbReference>
<evidence type="ECO:0000313" key="3">
    <source>
        <dbReference type="Proteomes" id="UP001165289"/>
    </source>
</evidence>
<dbReference type="PANTHER" id="PTHR21028:SF2">
    <property type="entry name" value="CYTH DOMAIN-CONTAINING PROTEIN"/>
    <property type="match status" value="1"/>
</dbReference>
<accession>A0AAV7KKW9</accession>
<dbReference type="GO" id="GO:0016462">
    <property type="term" value="F:pyrophosphatase activity"/>
    <property type="evidence" value="ECO:0007669"/>
    <property type="project" value="UniProtKB-ARBA"/>
</dbReference>
<protein>
    <recommendedName>
        <fullName evidence="1">CYTH domain-containing protein</fullName>
    </recommendedName>
</protein>
<comment type="caution">
    <text evidence="2">The sequence shown here is derived from an EMBL/GenBank/DDBJ whole genome shotgun (WGS) entry which is preliminary data.</text>
</comment>
<dbReference type="AlphaFoldDB" id="A0AAV7KKW9"/>
<evidence type="ECO:0000259" key="1">
    <source>
        <dbReference type="Pfam" id="PF01928"/>
    </source>
</evidence>
<dbReference type="Proteomes" id="UP001165289">
    <property type="component" value="Unassembled WGS sequence"/>
</dbReference>